<feature type="transmembrane region" description="Helical" evidence="1">
    <location>
        <begin position="83"/>
        <end position="106"/>
    </location>
</feature>
<evidence type="ECO:0000313" key="2">
    <source>
        <dbReference type="EMBL" id="QCD66893.1"/>
    </source>
</evidence>
<evidence type="ECO:0000313" key="3">
    <source>
        <dbReference type="Proteomes" id="UP000297053"/>
    </source>
</evidence>
<protein>
    <submittedName>
        <fullName evidence="2">Transporter</fullName>
    </submittedName>
</protein>
<dbReference type="EMBL" id="CP039375">
    <property type="protein sequence ID" value="QCD66893.1"/>
    <property type="molecule type" value="Genomic_DNA"/>
</dbReference>
<name>A0A4D6KMZ3_9EURY</name>
<reference evidence="2 3" key="2">
    <citation type="submission" date="2019-04" db="EMBL/GenBank/DDBJ databases">
        <authorList>
            <person name="Yang S."/>
            <person name="Wei W."/>
        </authorList>
    </citation>
    <scope>NUCLEOTIDE SEQUENCE [LARGE SCALE GENOMIC DNA]</scope>
    <source>
        <strain evidence="3">ZP60</strain>
    </source>
</reference>
<feature type="transmembrane region" description="Helical" evidence="1">
    <location>
        <begin position="127"/>
        <end position="147"/>
    </location>
</feature>
<dbReference type="GeneID" id="42180278"/>
<reference evidence="2 3" key="1">
    <citation type="submission" date="2019-04" db="EMBL/GenBank/DDBJ databases">
        <title>Complete genome sequence of Arthrobacter sp. ZXY-2 associated with effective atrazine degradation and salt adaptation.</title>
        <authorList>
            <person name="Zhao X."/>
        </authorList>
    </citation>
    <scope>NUCLEOTIDE SEQUENCE [LARGE SCALE GENOMIC DNA]</scope>
    <source>
        <strain evidence="3">ZP60</strain>
    </source>
</reference>
<keyword evidence="1" id="KW-0472">Membrane</keyword>
<feature type="transmembrane region" description="Helical" evidence="1">
    <location>
        <begin position="53"/>
        <end position="71"/>
    </location>
</feature>
<accession>A0A4D6KMZ3</accession>
<sequence length="149" mass="15581">MSELLAGIYAVHMTFAALWTGSVVFVAIAVLPTAMDGEGSPAPLSTMIGKLKLISRTSALLLFLTGGHLAATQYGASGLTGTFRGYLVVAMLVLWFVLAGLVEVGSSKLTDGFDQQKLREPARNARPFFLGATVVAVLLLLDAGIILGI</sequence>
<feature type="transmembrane region" description="Helical" evidence="1">
    <location>
        <begin position="6"/>
        <end position="32"/>
    </location>
</feature>
<dbReference type="RefSeq" id="WP_015763331.1">
    <property type="nucleotide sequence ID" value="NZ_CP039375.1"/>
</dbReference>
<keyword evidence="1" id="KW-0812">Transmembrane</keyword>
<evidence type="ECO:0000256" key="1">
    <source>
        <dbReference type="SAM" id="Phobius"/>
    </source>
</evidence>
<keyword evidence="1" id="KW-1133">Transmembrane helix</keyword>
<proteinExistence type="predicted"/>
<dbReference type="KEGG" id="halz:E5139_15015"/>
<organism evidence="2 3">
    <name type="scientific">Halomicrobium mukohataei</name>
    <dbReference type="NCBI Taxonomy" id="57705"/>
    <lineage>
        <taxon>Archaea</taxon>
        <taxon>Methanobacteriati</taxon>
        <taxon>Methanobacteriota</taxon>
        <taxon>Stenosarchaea group</taxon>
        <taxon>Halobacteria</taxon>
        <taxon>Halobacteriales</taxon>
        <taxon>Haloarculaceae</taxon>
        <taxon>Halomicrobium</taxon>
    </lineage>
</organism>
<gene>
    <name evidence="2" type="ORF">E5139_15015</name>
</gene>
<dbReference type="AlphaFoldDB" id="A0A4D6KMZ3"/>
<dbReference type="Proteomes" id="UP000297053">
    <property type="component" value="Chromosome"/>
</dbReference>
<dbReference type="OMA" id="RLRWITR"/>